<protein>
    <submittedName>
        <fullName evidence="1">Uncharacterized protein</fullName>
    </submittedName>
</protein>
<evidence type="ECO:0000313" key="2">
    <source>
        <dbReference type="Proteomes" id="UP001066276"/>
    </source>
</evidence>
<reference evidence="1" key="1">
    <citation type="journal article" date="2022" name="bioRxiv">
        <title>Sequencing and chromosome-scale assembly of the giantPleurodeles waltlgenome.</title>
        <authorList>
            <person name="Brown T."/>
            <person name="Elewa A."/>
            <person name="Iarovenko S."/>
            <person name="Subramanian E."/>
            <person name="Araus A.J."/>
            <person name="Petzold A."/>
            <person name="Susuki M."/>
            <person name="Suzuki K.-i.T."/>
            <person name="Hayashi T."/>
            <person name="Toyoda A."/>
            <person name="Oliveira C."/>
            <person name="Osipova E."/>
            <person name="Leigh N.D."/>
            <person name="Simon A."/>
            <person name="Yun M.H."/>
        </authorList>
    </citation>
    <scope>NUCLEOTIDE SEQUENCE</scope>
    <source>
        <strain evidence="1">20211129_DDA</strain>
        <tissue evidence="1">Liver</tissue>
    </source>
</reference>
<accession>A0AAV7MVD5</accession>
<dbReference type="Proteomes" id="UP001066276">
    <property type="component" value="Chromosome 9"/>
</dbReference>
<proteinExistence type="predicted"/>
<gene>
    <name evidence="1" type="ORF">NDU88_003815</name>
</gene>
<sequence length="90" mass="10765">MESRWILKLGAVERGLNTDYELEYFLGSCIKRLQLRSVGFDTRYRVLAKRRYGLLKNREVLMKSRGTPRMKHVLTDYRTDILYVDNFESD</sequence>
<dbReference type="AlphaFoldDB" id="A0AAV7MVD5"/>
<organism evidence="1 2">
    <name type="scientific">Pleurodeles waltl</name>
    <name type="common">Iberian ribbed newt</name>
    <dbReference type="NCBI Taxonomy" id="8319"/>
    <lineage>
        <taxon>Eukaryota</taxon>
        <taxon>Metazoa</taxon>
        <taxon>Chordata</taxon>
        <taxon>Craniata</taxon>
        <taxon>Vertebrata</taxon>
        <taxon>Euteleostomi</taxon>
        <taxon>Amphibia</taxon>
        <taxon>Batrachia</taxon>
        <taxon>Caudata</taxon>
        <taxon>Salamandroidea</taxon>
        <taxon>Salamandridae</taxon>
        <taxon>Pleurodelinae</taxon>
        <taxon>Pleurodeles</taxon>
    </lineage>
</organism>
<keyword evidence="2" id="KW-1185">Reference proteome</keyword>
<name>A0AAV7MVD5_PLEWA</name>
<dbReference type="EMBL" id="JANPWB010000013">
    <property type="protein sequence ID" value="KAJ1106414.1"/>
    <property type="molecule type" value="Genomic_DNA"/>
</dbReference>
<evidence type="ECO:0000313" key="1">
    <source>
        <dbReference type="EMBL" id="KAJ1106414.1"/>
    </source>
</evidence>
<comment type="caution">
    <text evidence="1">The sequence shown here is derived from an EMBL/GenBank/DDBJ whole genome shotgun (WGS) entry which is preliminary data.</text>
</comment>